<dbReference type="RefSeq" id="WP_191139634.1">
    <property type="nucleotide sequence ID" value="NZ_JACXAG020000003.1"/>
</dbReference>
<keyword evidence="1" id="KW-1133">Transmembrane helix</keyword>
<keyword evidence="1" id="KW-0812">Transmembrane</keyword>
<dbReference type="InterPro" id="IPR007165">
    <property type="entry name" value="Phage_holin_4_2"/>
</dbReference>
<feature type="transmembrane region" description="Helical" evidence="1">
    <location>
        <begin position="53"/>
        <end position="76"/>
    </location>
</feature>
<accession>A0A926RUC9</accession>
<dbReference type="PANTHER" id="PTHR37309:SF1">
    <property type="entry name" value="SLR0284 PROTEIN"/>
    <property type="match status" value="1"/>
</dbReference>
<protein>
    <submittedName>
        <fullName evidence="2">Phage holin family protein</fullName>
    </submittedName>
</protein>
<sequence>MGYIIKLVVSTLAVLLASQFIPGIEVNTWGTAILAAFVLGIVNLIIRPLLVLLTLPINLVTFGLFTLVINALMFWLTGSLVSGFEVDGFVPAFLGAFVVTIITWIASFVTD</sequence>
<dbReference type="PANTHER" id="PTHR37309">
    <property type="entry name" value="SLR0284 PROTEIN"/>
    <property type="match status" value="1"/>
</dbReference>
<keyword evidence="3" id="KW-1185">Reference proteome</keyword>
<name>A0A926RUC9_9BACL</name>
<proteinExistence type="predicted"/>
<dbReference type="AlphaFoldDB" id="A0A926RUC9"/>
<feature type="transmembrane region" description="Helical" evidence="1">
    <location>
        <begin position="29"/>
        <end position="46"/>
    </location>
</feature>
<feature type="transmembrane region" description="Helical" evidence="1">
    <location>
        <begin position="88"/>
        <end position="109"/>
    </location>
</feature>
<evidence type="ECO:0000256" key="1">
    <source>
        <dbReference type="SAM" id="Phobius"/>
    </source>
</evidence>
<gene>
    <name evidence="2" type="ORF">IC620_07585</name>
</gene>
<dbReference type="Proteomes" id="UP000661691">
    <property type="component" value="Unassembled WGS sequence"/>
</dbReference>
<evidence type="ECO:0000313" key="2">
    <source>
        <dbReference type="EMBL" id="MBD1372224.1"/>
    </source>
</evidence>
<organism evidence="2 3">
    <name type="scientific">Polycladospora coralii</name>
    <dbReference type="NCBI Taxonomy" id="2771432"/>
    <lineage>
        <taxon>Bacteria</taxon>
        <taxon>Bacillati</taxon>
        <taxon>Bacillota</taxon>
        <taxon>Bacilli</taxon>
        <taxon>Bacillales</taxon>
        <taxon>Thermoactinomycetaceae</taxon>
        <taxon>Polycladospora</taxon>
    </lineage>
</organism>
<keyword evidence="1" id="KW-0472">Membrane</keyword>
<evidence type="ECO:0000313" key="3">
    <source>
        <dbReference type="Proteomes" id="UP000661691"/>
    </source>
</evidence>
<dbReference type="EMBL" id="JACXAH010000008">
    <property type="protein sequence ID" value="MBD1372224.1"/>
    <property type="molecule type" value="Genomic_DNA"/>
</dbReference>
<dbReference type="Pfam" id="PF04020">
    <property type="entry name" value="Phage_holin_4_2"/>
    <property type="match status" value="1"/>
</dbReference>
<reference evidence="2" key="1">
    <citation type="submission" date="2020-09" db="EMBL/GenBank/DDBJ databases">
        <title>A novel bacterium of genus Hazenella, isolated from South China Sea.</title>
        <authorList>
            <person name="Huang H."/>
            <person name="Mo K."/>
            <person name="Hu Y."/>
        </authorList>
    </citation>
    <scope>NUCLEOTIDE SEQUENCE</scope>
    <source>
        <strain evidence="2">IB182357</strain>
    </source>
</reference>
<comment type="caution">
    <text evidence="2">The sequence shown here is derived from an EMBL/GenBank/DDBJ whole genome shotgun (WGS) entry which is preliminary data.</text>
</comment>